<dbReference type="EMBL" id="CP003153">
    <property type="protein sequence ID" value="AEV24602.1"/>
    <property type="molecule type" value="Genomic_DNA"/>
</dbReference>
<sequence>MPGGGSPIIPASARGFDIVTESLSGSVAVVFSKTRGSGYDAGVNFSKQASLYEEVALGASLFHFAVFGKNREQAALALALIRNMRSTKGLQIIAGGKLLQEWPRVESVLSCYLDSSALPDPRAHCCQMVHESHLVERFLSGADLPYIQLDFLNPTKDRAGIVVAFPCRYLRSRNFRFQPGHPSSAEDQLLAAAVREGCDWCPNFQPDKGKITS</sequence>
<dbReference type="AlphaFoldDB" id="G8QM86"/>
<name>G8QM86_AZOOP</name>
<dbReference type="KEGG" id="dsu:Dsui_0182"/>
<proteinExistence type="predicted"/>
<protein>
    <submittedName>
        <fullName evidence="1">Uncharacterized protein</fullName>
    </submittedName>
</protein>
<dbReference type="STRING" id="640081.Dsui_0182"/>
<evidence type="ECO:0000313" key="2">
    <source>
        <dbReference type="Proteomes" id="UP000005633"/>
    </source>
</evidence>
<dbReference type="OrthoDB" id="9129575at2"/>
<gene>
    <name evidence="1" type="ordered locus">Dsui_0182</name>
</gene>
<evidence type="ECO:0000313" key="1">
    <source>
        <dbReference type="EMBL" id="AEV24602.1"/>
    </source>
</evidence>
<dbReference type="HOGENOM" id="CLU_1255245_0_0_4"/>
<reference evidence="1 2" key="1">
    <citation type="journal article" date="2012" name="J. Bacteriol.">
        <title>Complete genome sequence of the anaerobic perchlorate-reducing bacterium Azospira suillum strain PS.</title>
        <authorList>
            <person name="Byrne-Bailey K.G."/>
            <person name="Coates J.D."/>
        </authorList>
    </citation>
    <scope>NUCLEOTIDE SEQUENCE [LARGE SCALE GENOMIC DNA]</scope>
    <source>
        <strain evidence="2">ATCC BAA-33 / DSM 13638 / PS</strain>
    </source>
</reference>
<accession>G8QM86</accession>
<dbReference type="RefSeq" id="WP_014235304.1">
    <property type="nucleotide sequence ID" value="NC_016616.1"/>
</dbReference>
<dbReference type="eggNOG" id="ENOG502ZH0C">
    <property type="taxonomic scope" value="Bacteria"/>
</dbReference>
<dbReference type="Proteomes" id="UP000005633">
    <property type="component" value="Chromosome"/>
</dbReference>
<organism evidence="1 2">
    <name type="scientific">Azospira oryzae (strain ATCC BAA-33 / DSM 13638 / PS)</name>
    <name type="common">Dechlorosoma suillum</name>
    <dbReference type="NCBI Taxonomy" id="640081"/>
    <lineage>
        <taxon>Bacteria</taxon>
        <taxon>Pseudomonadati</taxon>
        <taxon>Pseudomonadota</taxon>
        <taxon>Betaproteobacteria</taxon>
        <taxon>Rhodocyclales</taxon>
        <taxon>Rhodocyclaceae</taxon>
        <taxon>Azospira</taxon>
    </lineage>
</organism>